<dbReference type="VEuPathDB" id="VectorBase:HLOH_062198"/>
<evidence type="ECO:0000259" key="4">
    <source>
        <dbReference type="Pfam" id="PF00278"/>
    </source>
</evidence>
<dbReference type="InterPro" id="IPR022643">
    <property type="entry name" value="De-COase2_C"/>
</dbReference>
<evidence type="ECO:0000256" key="2">
    <source>
        <dbReference type="ARBA" id="ARBA00023239"/>
    </source>
</evidence>
<reference evidence="5 6" key="1">
    <citation type="journal article" date="2020" name="Cell">
        <title>Large-Scale Comparative Analyses of Tick Genomes Elucidate Their Genetic Diversity and Vector Capacities.</title>
        <authorList>
            <consortium name="Tick Genome and Microbiome Consortium (TIGMIC)"/>
            <person name="Jia N."/>
            <person name="Wang J."/>
            <person name="Shi W."/>
            <person name="Du L."/>
            <person name="Sun Y."/>
            <person name="Zhan W."/>
            <person name="Jiang J.F."/>
            <person name="Wang Q."/>
            <person name="Zhang B."/>
            <person name="Ji P."/>
            <person name="Bell-Sakyi L."/>
            <person name="Cui X.M."/>
            <person name="Yuan T.T."/>
            <person name="Jiang B.G."/>
            <person name="Yang W.F."/>
            <person name="Lam T.T."/>
            <person name="Chang Q.C."/>
            <person name="Ding S.J."/>
            <person name="Wang X.J."/>
            <person name="Zhu J.G."/>
            <person name="Ruan X.D."/>
            <person name="Zhao L."/>
            <person name="Wei J.T."/>
            <person name="Ye R.Z."/>
            <person name="Que T.C."/>
            <person name="Du C.H."/>
            <person name="Zhou Y.H."/>
            <person name="Cheng J.X."/>
            <person name="Dai P.F."/>
            <person name="Guo W.B."/>
            <person name="Han X.H."/>
            <person name="Huang E.J."/>
            <person name="Li L.F."/>
            <person name="Wei W."/>
            <person name="Gao Y.C."/>
            <person name="Liu J.Z."/>
            <person name="Shao H.Z."/>
            <person name="Wang X."/>
            <person name="Wang C.C."/>
            <person name="Yang T.C."/>
            <person name="Huo Q.B."/>
            <person name="Li W."/>
            <person name="Chen H.Y."/>
            <person name="Chen S.E."/>
            <person name="Zhou L.G."/>
            <person name="Ni X.B."/>
            <person name="Tian J.H."/>
            <person name="Sheng Y."/>
            <person name="Liu T."/>
            <person name="Pan Y.S."/>
            <person name="Xia L.Y."/>
            <person name="Li J."/>
            <person name="Zhao F."/>
            <person name="Cao W.C."/>
        </authorList>
    </citation>
    <scope>NUCLEOTIDE SEQUENCE [LARGE SCALE GENOMIC DNA]</scope>
    <source>
        <strain evidence="5">HaeL-2018</strain>
    </source>
</reference>
<sequence>MVLRFHGAFVHQKLFILLFLVSIDFGNQKLLISTCSKDNQTYKNFDFQPPYERPRSQLATLWGATCHPRDAFERDVPFFDVTVGEWLLMDNMGAYSMVKVSGFNGSGFPPVHYRTDSSDVDRVSRILRAWRLSPVYCQAEEALGNSPTSAEKPGALL</sequence>
<dbReference type="GO" id="GO:0004586">
    <property type="term" value="F:ornithine decarboxylase activity"/>
    <property type="evidence" value="ECO:0007669"/>
    <property type="project" value="TreeGrafter"/>
</dbReference>
<dbReference type="InterPro" id="IPR009006">
    <property type="entry name" value="Ala_racemase/Decarboxylase_C"/>
</dbReference>
<protein>
    <recommendedName>
        <fullName evidence="4">Orn/DAP/Arg decarboxylase 2 C-terminal domain-containing protein</fullName>
    </recommendedName>
</protein>
<keyword evidence="3" id="KW-0732">Signal</keyword>
<keyword evidence="2" id="KW-0456">Lyase</keyword>
<dbReference type="EMBL" id="JABSTR010000004">
    <property type="protein sequence ID" value="KAH9368213.1"/>
    <property type="molecule type" value="Genomic_DNA"/>
</dbReference>
<gene>
    <name evidence="5" type="ORF">HPB48_009562</name>
</gene>
<dbReference type="InterPro" id="IPR002433">
    <property type="entry name" value="Orn_de-COase"/>
</dbReference>
<keyword evidence="6" id="KW-1185">Reference proteome</keyword>
<accession>A0A9J6FYR8</accession>
<feature type="chain" id="PRO_5039950314" description="Orn/DAP/Arg decarboxylase 2 C-terminal domain-containing protein" evidence="3">
    <location>
        <begin position="29"/>
        <end position="157"/>
    </location>
</feature>
<evidence type="ECO:0000256" key="3">
    <source>
        <dbReference type="SAM" id="SignalP"/>
    </source>
</evidence>
<dbReference type="Gene3D" id="2.40.37.10">
    <property type="entry name" value="Lyase, Ornithine Decarboxylase, Chain A, domain 1"/>
    <property type="match status" value="1"/>
</dbReference>
<dbReference type="OrthoDB" id="5034579at2759"/>
<dbReference type="SUPFAM" id="SSF50621">
    <property type="entry name" value="Alanine racemase C-terminal domain-like"/>
    <property type="match status" value="1"/>
</dbReference>
<feature type="domain" description="Orn/DAP/Arg decarboxylase 2 C-terminal" evidence="4">
    <location>
        <begin position="52"/>
        <end position="93"/>
    </location>
</feature>
<dbReference type="Proteomes" id="UP000821853">
    <property type="component" value="Chromosome 2"/>
</dbReference>
<comment type="caution">
    <text evidence="5">The sequence shown here is derived from an EMBL/GenBank/DDBJ whole genome shotgun (WGS) entry which is preliminary data.</text>
</comment>
<dbReference type="GO" id="GO:0005737">
    <property type="term" value="C:cytoplasm"/>
    <property type="evidence" value="ECO:0007669"/>
    <property type="project" value="TreeGrafter"/>
</dbReference>
<dbReference type="Pfam" id="PF00278">
    <property type="entry name" value="Orn_DAP_Arg_deC"/>
    <property type="match status" value="1"/>
</dbReference>
<dbReference type="PANTHER" id="PTHR11482:SF6">
    <property type="entry name" value="ORNITHINE DECARBOXYLASE 1-RELATED"/>
    <property type="match status" value="1"/>
</dbReference>
<keyword evidence="1" id="KW-0663">Pyridoxal phosphate</keyword>
<dbReference type="AlphaFoldDB" id="A0A9J6FYR8"/>
<proteinExistence type="predicted"/>
<dbReference type="GO" id="GO:0033387">
    <property type="term" value="P:putrescine biosynthetic process from arginine, via ornithine"/>
    <property type="evidence" value="ECO:0007669"/>
    <property type="project" value="TreeGrafter"/>
</dbReference>
<evidence type="ECO:0000313" key="6">
    <source>
        <dbReference type="Proteomes" id="UP000821853"/>
    </source>
</evidence>
<organism evidence="5 6">
    <name type="scientific">Haemaphysalis longicornis</name>
    <name type="common">Bush tick</name>
    <dbReference type="NCBI Taxonomy" id="44386"/>
    <lineage>
        <taxon>Eukaryota</taxon>
        <taxon>Metazoa</taxon>
        <taxon>Ecdysozoa</taxon>
        <taxon>Arthropoda</taxon>
        <taxon>Chelicerata</taxon>
        <taxon>Arachnida</taxon>
        <taxon>Acari</taxon>
        <taxon>Parasitiformes</taxon>
        <taxon>Ixodida</taxon>
        <taxon>Ixodoidea</taxon>
        <taxon>Ixodidae</taxon>
        <taxon>Haemaphysalinae</taxon>
        <taxon>Haemaphysalis</taxon>
    </lineage>
</organism>
<evidence type="ECO:0000313" key="5">
    <source>
        <dbReference type="EMBL" id="KAH9368213.1"/>
    </source>
</evidence>
<feature type="signal peptide" evidence="3">
    <location>
        <begin position="1"/>
        <end position="28"/>
    </location>
</feature>
<evidence type="ECO:0000256" key="1">
    <source>
        <dbReference type="ARBA" id="ARBA00022898"/>
    </source>
</evidence>
<name>A0A9J6FYR8_HAELO</name>
<dbReference type="PANTHER" id="PTHR11482">
    <property type="entry name" value="ARGININE/DIAMINOPIMELATE/ORNITHINE DECARBOXYLASE"/>
    <property type="match status" value="1"/>
</dbReference>